<evidence type="ECO:0000256" key="2">
    <source>
        <dbReference type="SAM" id="MobiDB-lite"/>
    </source>
</evidence>
<dbReference type="GeneID" id="5887769"/>
<feature type="domain" description="Ras-GAP" evidence="4">
    <location>
        <begin position="375"/>
        <end position="424"/>
    </location>
</feature>
<evidence type="ECO:0000313" key="5">
    <source>
        <dbReference type="EMBL" id="EDQ93009.1"/>
    </source>
</evidence>
<feature type="region of interest" description="Disordered" evidence="2">
    <location>
        <begin position="1"/>
        <end position="39"/>
    </location>
</feature>
<keyword evidence="6" id="KW-1185">Reference proteome</keyword>
<keyword evidence="1" id="KW-0343">GTPase activation</keyword>
<dbReference type="InterPro" id="IPR000008">
    <property type="entry name" value="C2_dom"/>
</dbReference>
<dbReference type="InterPro" id="IPR035892">
    <property type="entry name" value="C2_domain_sf"/>
</dbReference>
<evidence type="ECO:0008006" key="7">
    <source>
        <dbReference type="Google" id="ProtNLM"/>
    </source>
</evidence>
<sequence>MSFAEEEEDDTLDVSAATAAPFPAGRRPTTLRDEVETPEPASDDLRCFWKTTLQVRISEAKNVKPPQAESMAAFFKIVVDDEVVAQTSTQRGATSPFFGDSFDLLLSYNFSLVSLQLFMQVFVELTRTQLAGRDKIEVTVVKARDLLFNSDNNAQTQHTFELRLGSTSHESSVANTRSVDTAARQRPERVVQSCQMAHEGIQVVVRPVLTLATRAMPCRHPMWDESLTVETDDVHEDLLITLWEVSRKTRRFRGQARIPVQSLDLDVRRLMWYRLGPRIDDFDETSSTGGTVRVFLKSSSELVLPESSYENVVQLVERGRGSAVHAIGRTLTMGYDWVQELSVHKPLDDFTFLGVMNALLTESKQQAGEALLPFDREDFARALMSTFVSRHSAVACLQALNAAEVQRATDPATLFRSNSLASKLPRKAAQSGVVRKHADHLIRYLDAILKAMFHTVSASPMIMRQVFSHLRQSVAANQDLVHRDKDAPFTAVSGFLFLRFFAPAVLNPKLFGMRDERPTGNVARTLTLLAKAITTIGNLGSALAGGKEPYMDPLRPIIEDSIDSARAYILAMSTEPSANERSSLMSVETYNKEEIVFQQEKVAVTDSATMALKKRSLTLSSRELTVNKRGNTELKIDVEQIRNVERVDADAFDRPYVVQLVLPLSTIYIDMFNAEQLETFLQVMRKILQASDAEVRTACHTGVYRKDHWTCCQGFSPGTLPCGKGHVTSLQDPL</sequence>
<dbReference type="Proteomes" id="UP000001357">
    <property type="component" value="Unassembled WGS sequence"/>
</dbReference>
<evidence type="ECO:0000259" key="4">
    <source>
        <dbReference type="PROSITE" id="PS50018"/>
    </source>
</evidence>
<dbReference type="PROSITE" id="PS50004">
    <property type="entry name" value="C2"/>
    <property type="match status" value="1"/>
</dbReference>
<evidence type="ECO:0000256" key="1">
    <source>
        <dbReference type="ARBA" id="ARBA00022468"/>
    </source>
</evidence>
<dbReference type="InParanoid" id="A9UQ94"/>
<dbReference type="eggNOG" id="KOG2059">
    <property type="taxonomic scope" value="Eukaryota"/>
</dbReference>
<dbReference type="GO" id="GO:1902531">
    <property type="term" value="P:regulation of intracellular signal transduction"/>
    <property type="evidence" value="ECO:0000318"/>
    <property type="project" value="GO_Central"/>
</dbReference>
<dbReference type="SUPFAM" id="SSF50729">
    <property type="entry name" value="PH domain-like"/>
    <property type="match status" value="1"/>
</dbReference>
<organism evidence="5 6">
    <name type="scientific">Monosiga brevicollis</name>
    <name type="common">Choanoflagellate</name>
    <dbReference type="NCBI Taxonomy" id="81824"/>
    <lineage>
        <taxon>Eukaryota</taxon>
        <taxon>Choanoflagellata</taxon>
        <taxon>Craspedida</taxon>
        <taxon>Salpingoecidae</taxon>
        <taxon>Monosiga</taxon>
    </lineage>
</organism>
<dbReference type="InterPro" id="IPR001936">
    <property type="entry name" value="RasGAP_dom"/>
</dbReference>
<name>A9UQ94_MONBE</name>
<dbReference type="KEGG" id="mbr:MONBRDRAFT_35609"/>
<feature type="compositionally biased region" description="Acidic residues" evidence="2">
    <location>
        <begin position="1"/>
        <end position="12"/>
    </location>
</feature>
<evidence type="ECO:0000313" key="6">
    <source>
        <dbReference type="Proteomes" id="UP000001357"/>
    </source>
</evidence>
<dbReference type="GO" id="GO:0005096">
    <property type="term" value="F:GTPase activator activity"/>
    <property type="evidence" value="ECO:0000318"/>
    <property type="project" value="GO_Central"/>
</dbReference>
<dbReference type="PANTHER" id="PTHR10194">
    <property type="entry name" value="RAS GTPASE-ACTIVATING PROTEINS"/>
    <property type="match status" value="1"/>
</dbReference>
<dbReference type="Pfam" id="PF00168">
    <property type="entry name" value="C2"/>
    <property type="match status" value="2"/>
</dbReference>
<dbReference type="EMBL" id="CH991543">
    <property type="protein sequence ID" value="EDQ93009.1"/>
    <property type="molecule type" value="Genomic_DNA"/>
</dbReference>
<proteinExistence type="predicted"/>
<dbReference type="Gene3D" id="2.30.29.30">
    <property type="entry name" value="Pleckstrin-homology domain (PH domain)/Phosphotyrosine-binding domain (PTB)"/>
    <property type="match status" value="1"/>
</dbReference>
<dbReference type="AlphaFoldDB" id="A9UQ94"/>
<dbReference type="OMA" id="MEGACTD"/>
<dbReference type="PANTHER" id="PTHR10194:SF148">
    <property type="entry name" value="GTPASE-ACTIVATING PROTEIN"/>
    <property type="match status" value="1"/>
</dbReference>
<dbReference type="SMART" id="SM00323">
    <property type="entry name" value="RasGAP"/>
    <property type="match status" value="1"/>
</dbReference>
<dbReference type="InterPro" id="IPR011993">
    <property type="entry name" value="PH-like_dom_sf"/>
</dbReference>
<feature type="non-terminal residue" evidence="5">
    <location>
        <position position="734"/>
    </location>
</feature>
<reference evidence="5 6" key="1">
    <citation type="journal article" date="2008" name="Nature">
        <title>The genome of the choanoflagellate Monosiga brevicollis and the origin of metazoans.</title>
        <authorList>
            <consortium name="JGI Sequencing"/>
            <person name="King N."/>
            <person name="Westbrook M.J."/>
            <person name="Young S.L."/>
            <person name="Kuo A."/>
            <person name="Abedin M."/>
            <person name="Chapman J."/>
            <person name="Fairclough S."/>
            <person name="Hellsten U."/>
            <person name="Isogai Y."/>
            <person name="Letunic I."/>
            <person name="Marr M."/>
            <person name="Pincus D."/>
            <person name="Putnam N."/>
            <person name="Rokas A."/>
            <person name="Wright K.J."/>
            <person name="Zuzow R."/>
            <person name="Dirks W."/>
            <person name="Good M."/>
            <person name="Goodstein D."/>
            <person name="Lemons D."/>
            <person name="Li W."/>
            <person name="Lyons J.B."/>
            <person name="Morris A."/>
            <person name="Nichols S."/>
            <person name="Richter D.J."/>
            <person name="Salamov A."/>
            <person name="Bork P."/>
            <person name="Lim W.A."/>
            <person name="Manning G."/>
            <person name="Miller W.T."/>
            <person name="McGinnis W."/>
            <person name="Shapiro H."/>
            <person name="Tjian R."/>
            <person name="Grigoriev I.V."/>
            <person name="Rokhsar D."/>
        </authorList>
    </citation>
    <scope>NUCLEOTIDE SEQUENCE [LARGE SCALE GENOMIC DNA]</scope>
    <source>
        <strain evidence="6">MX1 / ATCC 50154</strain>
    </source>
</reference>
<dbReference type="PROSITE" id="PS50018">
    <property type="entry name" value="RAS_GTPASE_ACTIV_2"/>
    <property type="match status" value="2"/>
</dbReference>
<evidence type="ECO:0000259" key="3">
    <source>
        <dbReference type="PROSITE" id="PS50004"/>
    </source>
</evidence>
<dbReference type="InterPro" id="IPR008936">
    <property type="entry name" value="Rho_GTPase_activation_prot"/>
</dbReference>
<dbReference type="STRING" id="81824.A9UQ94"/>
<dbReference type="InterPro" id="IPR023152">
    <property type="entry name" value="RasGAP_CS"/>
</dbReference>
<dbReference type="Gene3D" id="2.60.40.150">
    <property type="entry name" value="C2 domain"/>
    <property type="match status" value="1"/>
</dbReference>
<gene>
    <name evidence="5" type="ORF">MONBRDRAFT_35609</name>
</gene>
<dbReference type="InterPro" id="IPR039360">
    <property type="entry name" value="Ras_GTPase"/>
</dbReference>
<dbReference type="Gene3D" id="1.10.506.10">
    <property type="entry name" value="GTPase Activation - p120gap, domain 1"/>
    <property type="match status" value="2"/>
</dbReference>
<feature type="domain" description="C2" evidence="3">
    <location>
        <begin position="117"/>
        <end position="273"/>
    </location>
</feature>
<dbReference type="RefSeq" id="XP_001742771.1">
    <property type="nucleotide sequence ID" value="XM_001742719.1"/>
</dbReference>
<dbReference type="SMART" id="SM00239">
    <property type="entry name" value="C2"/>
    <property type="match status" value="1"/>
</dbReference>
<dbReference type="SUPFAM" id="SSF48350">
    <property type="entry name" value="GTPase activation domain, GAP"/>
    <property type="match status" value="1"/>
</dbReference>
<dbReference type="CDD" id="cd05128">
    <property type="entry name" value="RasGAP_GAP1_like"/>
    <property type="match status" value="1"/>
</dbReference>
<accession>A9UQ94</accession>
<dbReference type="SUPFAM" id="SSF49562">
    <property type="entry name" value="C2 domain (Calcium/lipid-binding domain, CaLB)"/>
    <property type="match status" value="2"/>
</dbReference>
<dbReference type="Pfam" id="PF00616">
    <property type="entry name" value="RasGAP"/>
    <property type="match status" value="1"/>
</dbReference>
<feature type="domain" description="Ras-GAP" evidence="4">
    <location>
        <begin position="425"/>
        <end position="538"/>
    </location>
</feature>
<protein>
    <recommendedName>
        <fullName evidence="7">Ras-GAP domain-containing protein</fullName>
    </recommendedName>
</protein>
<dbReference type="PROSITE" id="PS00509">
    <property type="entry name" value="RAS_GTPASE_ACTIV_1"/>
    <property type="match status" value="1"/>
</dbReference>